<dbReference type="InterPro" id="IPR027417">
    <property type="entry name" value="P-loop_NTPase"/>
</dbReference>
<accession>A0A1H0UHP6</accession>
<dbReference type="GO" id="GO:0005737">
    <property type="term" value="C:cytoplasm"/>
    <property type="evidence" value="ECO:0007669"/>
    <property type="project" value="TreeGrafter"/>
</dbReference>
<sequence>MTPEFAILGHPNEGKSSVLSTLAEDDSVRVSPTPGETTECRTFPVVIDGREVVRFTDTPGFQNPARVLSELRKRGEQNSDPLQSFRQFAATVPELHDDCELLSPVERGAGIIYVVDGSRPVRNVDRAEMEILRLTGKPRMAVINCKEDDNTYLDDWKVEFRKNFNANRVFNAHRATYAERILLLEALKAIDQDWQPVLSRVVDAFKKDWKERNATSSDAIYQLISEALTLTVRQSTDTRQGGEAIQQKLFAAYKKQLAEKEHHCHQKIRSLFKHNIFNYDLPPHSIVHADLFSQQTWQLMGLTRKQLILAGGLGGAALGAGLEVATLGHALGLFTAMGGVAGALGALIGGEKLTSRINLPGVSLGGEQLQIGPAKSIELLFVLLNRALLYYRHTINWAHGRRDYPANNEVAPSGGEHLGFTSNWSTAKIKICHDFFKVLQKSRITASAAENENFRTLILQCLEEISEYAG</sequence>
<dbReference type="PANTHER" id="PTHR42714:SF2">
    <property type="entry name" value="TRNA MODIFICATION GTPASE GTPBP3, MITOCHONDRIAL"/>
    <property type="match status" value="1"/>
</dbReference>
<dbReference type="GO" id="GO:0030488">
    <property type="term" value="P:tRNA methylation"/>
    <property type="evidence" value="ECO:0007669"/>
    <property type="project" value="TreeGrafter"/>
</dbReference>
<reference evidence="2 3" key="1">
    <citation type="submission" date="2016-10" db="EMBL/GenBank/DDBJ databases">
        <authorList>
            <person name="de Groot N.N."/>
        </authorList>
    </citation>
    <scope>NUCLEOTIDE SEQUENCE [LARGE SCALE GENOMIC DNA]</scope>
    <source>
        <strain evidence="2 3">DSM 12130</strain>
    </source>
</reference>
<dbReference type="GO" id="GO:0002098">
    <property type="term" value="P:tRNA wobble uridine modification"/>
    <property type="evidence" value="ECO:0007669"/>
    <property type="project" value="TreeGrafter"/>
</dbReference>
<dbReference type="PANTHER" id="PTHR42714">
    <property type="entry name" value="TRNA MODIFICATION GTPASE GTPBP3"/>
    <property type="match status" value="1"/>
</dbReference>
<evidence type="ECO:0000313" key="3">
    <source>
        <dbReference type="Proteomes" id="UP000199073"/>
    </source>
</evidence>
<dbReference type="Pfam" id="PF01926">
    <property type="entry name" value="MMR_HSR1"/>
    <property type="match status" value="1"/>
</dbReference>
<evidence type="ECO:0000259" key="1">
    <source>
        <dbReference type="Pfam" id="PF01926"/>
    </source>
</evidence>
<gene>
    <name evidence="2" type="ORF">SAMN05660330_03558</name>
</gene>
<dbReference type="OrthoDB" id="5406017at2"/>
<dbReference type="GO" id="GO:0005525">
    <property type="term" value="F:GTP binding"/>
    <property type="evidence" value="ECO:0007669"/>
    <property type="project" value="InterPro"/>
</dbReference>
<dbReference type="InterPro" id="IPR006073">
    <property type="entry name" value="GTP-bd"/>
</dbReference>
<dbReference type="STRING" id="91360.SAMN05660330_03558"/>
<feature type="domain" description="G" evidence="1">
    <location>
        <begin position="5"/>
        <end position="144"/>
    </location>
</feature>
<dbReference type="SUPFAM" id="SSF52540">
    <property type="entry name" value="P-loop containing nucleoside triphosphate hydrolases"/>
    <property type="match status" value="1"/>
</dbReference>
<organism evidence="2 3">
    <name type="scientific">Desulforhopalus singaporensis</name>
    <dbReference type="NCBI Taxonomy" id="91360"/>
    <lineage>
        <taxon>Bacteria</taxon>
        <taxon>Pseudomonadati</taxon>
        <taxon>Thermodesulfobacteriota</taxon>
        <taxon>Desulfobulbia</taxon>
        <taxon>Desulfobulbales</taxon>
        <taxon>Desulfocapsaceae</taxon>
        <taxon>Desulforhopalus</taxon>
    </lineage>
</organism>
<dbReference type="Gene3D" id="3.40.50.300">
    <property type="entry name" value="P-loop containing nucleotide triphosphate hydrolases"/>
    <property type="match status" value="1"/>
</dbReference>
<dbReference type="EMBL" id="FNJI01000032">
    <property type="protein sequence ID" value="SDP65555.1"/>
    <property type="molecule type" value="Genomic_DNA"/>
</dbReference>
<keyword evidence="3" id="KW-1185">Reference proteome</keyword>
<dbReference type="AlphaFoldDB" id="A0A1H0UHP6"/>
<dbReference type="Proteomes" id="UP000199073">
    <property type="component" value="Unassembled WGS sequence"/>
</dbReference>
<dbReference type="RefSeq" id="WP_092225285.1">
    <property type="nucleotide sequence ID" value="NZ_FNJI01000032.1"/>
</dbReference>
<proteinExistence type="predicted"/>
<evidence type="ECO:0000313" key="2">
    <source>
        <dbReference type="EMBL" id="SDP65555.1"/>
    </source>
</evidence>
<dbReference type="InterPro" id="IPR021871">
    <property type="entry name" value="DUF3482"/>
</dbReference>
<protein>
    <submittedName>
        <fullName evidence="2">50S ribosome-binding GTPase</fullName>
    </submittedName>
</protein>
<name>A0A1H0UHP6_9BACT</name>
<dbReference type="Pfam" id="PF11981">
    <property type="entry name" value="DUF3482"/>
    <property type="match status" value="1"/>
</dbReference>